<evidence type="ECO:0000256" key="4">
    <source>
        <dbReference type="ARBA" id="ARBA00023004"/>
    </source>
</evidence>
<dbReference type="Gene3D" id="3.90.380.10">
    <property type="entry name" value="Naphthalene 1,2-dioxygenase Alpha Subunit, Chain A, domain 1"/>
    <property type="match status" value="1"/>
</dbReference>
<evidence type="ECO:0000256" key="1">
    <source>
        <dbReference type="ARBA" id="ARBA00022714"/>
    </source>
</evidence>
<evidence type="ECO:0000256" key="5">
    <source>
        <dbReference type="ARBA" id="ARBA00023014"/>
    </source>
</evidence>
<dbReference type="InterPro" id="IPR044043">
    <property type="entry name" value="VanA_C_cat"/>
</dbReference>
<gene>
    <name evidence="7" type="ORF">KDW03_10830</name>
</gene>
<organism evidence="7 8">
    <name type="scientific">Thermospira aquatica</name>
    <dbReference type="NCBI Taxonomy" id="2828656"/>
    <lineage>
        <taxon>Bacteria</taxon>
        <taxon>Pseudomonadati</taxon>
        <taxon>Spirochaetota</taxon>
        <taxon>Spirochaetia</taxon>
        <taxon>Brevinematales</taxon>
        <taxon>Thermospiraceae</taxon>
        <taxon>Thermospira</taxon>
    </lineage>
</organism>
<dbReference type="InterPro" id="IPR036922">
    <property type="entry name" value="Rieske_2Fe-2S_sf"/>
</dbReference>
<reference evidence="7" key="1">
    <citation type="submission" date="2021-04" db="EMBL/GenBank/DDBJ databases">
        <authorList>
            <person name="Postec A."/>
        </authorList>
    </citation>
    <scope>NUCLEOTIDE SEQUENCE</scope>
    <source>
        <strain evidence="7">F1F22</strain>
    </source>
</reference>
<evidence type="ECO:0000313" key="8">
    <source>
        <dbReference type="Proteomes" id="UP001056539"/>
    </source>
</evidence>
<dbReference type="PANTHER" id="PTHR21266:SF59">
    <property type="entry name" value="BLR4922 PROTEIN"/>
    <property type="match status" value="1"/>
</dbReference>
<keyword evidence="7" id="KW-0223">Dioxygenase</keyword>
<evidence type="ECO:0000313" key="7">
    <source>
        <dbReference type="EMBL" id="URA09958.1"/>
    </source>
</evidence>
<keyword evidence="4" id="KW-0408">Iron</keyword>
<keyword evidence="8" id="KW-1185">Reference proteome</keyword>
<accession>A0AAX3BCA9</accession>
<dbReference type="SUPFAM" id="SSF55961">
    <property type="entry name" value="Bet v1-like"/>
    <property type="match status" value="1"/>
</dbReference>
<dbReference type="GO" id="GO:0046872">
    <property type="term" value="F:metal ion binding"/>
    <property type="evidence" value="ECO:0007669"/>
    <property type="project" value="UniProtKB-KW"/>
</dbReference>
<evidence type="ECO:0000256" key="2">
    <source>
        <dbReference type="ARBA" id="ARBA00022723"/>
    </source>
</evidence>
<name>A0AAX3BCA9_9SPIR</name>
<dbReference type="Pfam" id="PF00355">
    <property type="entry name" value="Rieske"/>
    <property type="match status" value="1"/>
</dbReference>
<dbReference type="CDD" id="cd03469">
    <property type="entry name" value="Rieske_RO_Alpha_N"/>
    <property type="match status" value="1"/>
</dbReference>
<dbReference type="Proteomes" id="UP001056539">
    <property type="component" value="Chromosome"/>
</dbReference>
<dbReference type="EMBL" id="CP073355">
    <property type="protein sequence ID" value="URA09958.1"/>
    <property type="molecule type" value="Genomic_DNA"/>
</dbReference>
<sequence length="322" mass="37380">MIPNQWYIVLEPQEIKKNQLVGVTRFGERLVFWRKSDGSLVCFQDKCVHRGASLAIGEHLGNEIACPFHGFRYDETGRVTLIPANGKSAQIASYFHIKTYPVREYLGWVFLWWGEKEPTTEPFYFSDIDASFSWKSSHHLWPVHYSRAIENQLDLVHLPFVHKTTIGRGNRTLVNGPVQVIQENTISFWVYNEVDHGQTPKKASELPPPDPTRQHIQFIFPNMWQNYITEKMRILVAFVPVDETHTLIYLRTAQKFVKTPGIRQIVDSLSLFFSKIVLHQDERVVITQIPVKSALHMDEKLIPGDLPIITYRQMRDRLLQGS</sequence>
<keyword evidence="2" id="KW-0479">Metal-binding</keyword>
<dbReference type="RefSeq" id="WP_271435090.1">
    <property type="nucleotide sequence ID" value="NZ_CP073355.1"/>
</dbReference>
<dbReference type="PANTHER" id="PTHR21266">
    <property type="entry name" value="IRON-SULFUR DOMAIN CONTAINING PROTEIN"/>
    <property type="match status" value="1"/>
</dbReference>
<evidence type="ECO:0000256" key="3">
    <source>
        <dbReference type="ARBA" id="ARBA00023002"/>
    </source>
</evidence>
<dbReference type="Gene3D" id="2.102.10.10">
    <property type="entry name" value="Rieske [2Fe-2S] iron-sulphur domain"/>
    <property type="match status" value="1"/>
</dbReference>
<dbReference type="PROSITE" id="PS51296">
    <property type="entry name" value="RIESKE"/>
    <property type="match status" value="1"/>
</dbReference>
<reference evidence="7" key="2">
    <citation type="submission" date="2022-06" db="EMBL/GenBank/DDBJ databases">
        <title>Thermospira aquatica gen. nov., sp. nov.</title>
        <authorList>
            <person name="Ben Ali Gam Z."/>
            <person name="Labat M."/>
        </authorList>
    </citation>
    <scope>NUCLEOTIDE SEQUENCE</scope>
    <source>
        <strain evidence="7">F1F22</strain>
    </source>
</reference>
<keyword evidence="5" id="KW-0411">Iron-sulfur</keyword>
<dbReference type="InterPro" id="IPR017941">
    <property type="entry name" value="Rieske_2Fe-2S"/>
</dbReference>
<feature type="domain" description="Rieske" evidence="6">
    <location>
        <begin position="6"/>
        <end position="111"/>
    </location>
</feature>
<evidence type="ECO:0000259" key="6">
    <source>
        <dbReference type="PROSITE" id="PS51296"/>
    </source>
</evidence>
<proteinExistence type="predicted"/>
<dbReference type="InterPro" id="IPR050584">
    <property type="entry name" value="Cholesterol_7-desaturase"/>
</dbReference>
<dbReference type="GO" id="GO:0051213">
    <property type="term" value="F:dioxygenase activity"/>
    <property type="evidence" value="ECO:0007669"/>
    <property type="project" value="UniProtKB-KW"/>
</dbReference>
<keyword evidence="3" id="KW-0560">Oxidoreductase</keyword>
<protein>
    <submittedName>
        <fullName evidence="7">Aromatic ring-hydroxylating dioxygenase subunit alpha</fullName>
    </submittedName>
</protein>
<dbReference type="GO" id="GO:0051537">
    <property type="term" value="F:2 iron, 2 sulfur cluster binding"/>
    <property type="evidence" value="ECO:0007669"/>
    <property type="project" value="UniProtKB-KW"/>
</dbReference>
<dbReference type="KEGG" id="taqu:KDW03_10830"/>
<dbReference type="SUPFAM" id="SSF50022">
    <property type="entry name" value="ISP domain"/>
    <property type="match status" value="1"/>
</dbReference>
<dbReference type="AlphaFoldDB" id="A0AAX3BCA9"/>
<keyword evidence="1" id="KW-0001">2Fe-2S</keyword>
<dbReference type="Pfam" id="PF19112">
    <property type="entry name" value="VanA_C"/>
    <property type="match status" value="1"/>
</dbReference>